<feature type="transmembrane region" description="Helical" evidence="5">
    <location>
        <begin position="112"/>
        <end position="131"/>
    </location>
</feature>
<comment type="subcellular location">
    <subcellularLocation>
        <location evidence="1">Membrane</location>
        <topology evidence="1">Multi-pass membrane protein</topology>
    </subcellularLocation>
</comment>
<evidence type="ECO:0000256" key="1">
    <source>
        <dbReference type="ARBA" id="ARBA00004141"/>
    </source>
</evidence>
<dbReference type="STRING" id="688867.SAMN05660236_4805"/>
<evidence type="ECO:0000259" key="6">
    <source>
        <dbReference type="Pfam" id="PF07291"/>
    </source>
</evidence>
<name>A0A1T5M9Z8_9BACT</name>
<accession>A0A1T5M9Z8</accession>
<evidence type="ECO:0000256" key="2">
    <source>
        <dbReference type="ARBA" id="ARBA00022692"/>
    </source>
</evidence>
<dbReference type="EMBL" id="FUZU01000004">
    <property type="protein sequence ID" value="SKC85057.1"/>
    <property type="molecule type" value="Genomic_DNA"/>
</dbReference>
<dbReference type="GO" id="GO:0016020">
    <property type="term" value="C:membrane"/>
    <property type="evidence" value="ECO:0007669"/>
    <property type="project" value="UniProtKB-SubCell"/>
</dbReference>
<proteinExistence type="predicted"/>
<gene>
    <name evidence="7" type="ORF">SAMN05660236_4805</name>
</gene>
<reference evidence="7 8" key="1">
    <citation type="submission" date="2017-02" db="EMBL/GenBank/DDBJ databases">
        <authorList>
            <person name="Peterson S.W."/>
        </authorList>
    </citation>
    <scope>NUCLEOTIDE SEQUENCE [LARGE SCALE GENOMIC DNA]</scope>
    <source>
        <strain evidence="7 8">DSM 25262</strain>
    </source>
</reference>
<keyword evidence="8" id="KW-1185">Reference proteome</keyword>
<keyword evidence="2 5" id="KW-0812">Transmembrane</keyword>
<dbReference type="RefSeq" id="WP_079689347.1">
    <property type="nucleotide sequence ID" value="NZ_FUZU01000004.1"/>
</dbReference>
<protein>
    <submittedName>
        <fullName evidence="7">Methylamine utilisation protein MauE</fullName>
    </submittedName>
</protein>
<evidence type="ECO:0000256" key="4">
    <source>
        <dbReference type="ARBA" id="ARBA00023136"/>
    </source>
</evidence>
<dbReference type="AlphaFoldDB" id="A0A1T5M9Z8"/>
<keyword evidence="3 5" id="KW-1133">Transmembrane helix</keyword>
<sequence>MIRKIPVESIVALLVALFVYTALSKLIDFSKFSSEIHNQPLPRWLINILVFAIPGSEMILVVMLLTKSVRLYGLLFSFALLLVFTIYTGLILVRSFDYIPCSCAGIFSSMSWSTHLIVNVVFTTLALLGFLMERRRHKNSLPPENIRDTSA</sequence>
<organism evidence="7 8">
    <name type="scientific">Ohtaekwangia koreensis</name>
    <dbReference type="NCBI Taxonomy" id="688867"/>
    <lineage>
        <taxon>Bacteria</taxon>
        <taxon>Pseudomonadati</taxon>
        <taxon>Bacteroidota</taxon>
        <taxon>Cytophagia</taxon>
        <taxon>Cytophagales</taxon>
        <taxon>Fulvivirgaceae</taxon>
        <taxon>Ohtaekwangia</taxon>
    </lineage>
</organism>
<dbReference type="OrthoDB" id="673785at2"/>
<dbReference type="UniPathway" id="UPA00895"/>
<dbReference type="GO" id="GO:0030416">
    <property type="term" value="P:methylamine metabolic process"/>
    <property type="evidence" value="ECO:0007669"/>
    <property type="project" value="InterPro"/>
</dbReference>
<feature type="transmembrane region" description="Helical" evidence="5">
    <location>
        <begin position="44"/>
        <end position="65"/>
    </location>
</feature>
<keyword evidence="4 5" id="KW-0472">Membrane</keyword>
<evidence type="ECO:0000256" key="5">
    <source>
        <dbReference type="SAM" id="Phobius"/>
    </source>
</evidence>
<dbReference type="Pfam" id="PF07291">
    <property type="entry name" value="MauE"/>
    <property type="match status" value="1"/>
</dbReference>
<feature type="transmembrane region" description="Helical" evidence="5">
    <location>
        <begin position="72"/>
        <end position="92"/>
    </location>
</feature>
<evidence type="ECO:0000256" key="3">
    <source>
        <dbReference type="ARBA" id="ARBA00022989"/>
    </source>
</evidence>
<evidence type="ECO:0000313" key="7">
    <source>
        <dbReference type="EMBL" id="SKC85057.1"/>
    </source>
</evidence>
<dbReference type="InterPro" id="IPR009908">
    <property type="entry name" value="Methylamine_util_MauE"/>
</dbReference>
<feature type="domain" description="Methylamine utilisation protein MauE" evidence="6">
    <location>
        <begin position="6"/>
        <end position="131"/>
    </location>
</feature>
<dbReference type="Proteomes" id="UP000190961">
    <property type="component" value="Unassembled WGS sequence"/>
</dbReference>
<evidence type="ECO:0000313" key="8">
    <source>
        <dbReference type="Proteomes" id="UP000190961"/>
    </source>
</evidence>